<reference evidence="3 4" key="1">
    <citation type="journal article" date="2019" name="Nat. Ecol. Evol.">
        <title>Megaphylogeny resolves global patterns of mushroom evolution.</title>
        <authorList>
            <person name="Varga T."/>
            <person name="Krizsan K."/>
            <person name="Foldi C."/>
            <person name="Dima B."/>
            <person name="Sanchez-Garcia M."/>
            <person name="Sanchez-Ramirez S."/>
            <person name="Szollosi G.J."/>
            <person name="Szarkandi J.G."/>
            <person name="Papp V."/>
            <person name="Albert L."/>
            <person name="Andreopoulos W."/>
            <person name="Angelini C."/>
            <person name="Antonin V."/>
            <person name="Barry K.W."/>
            <person name="Bougher N.L."/>
            <person name="Buchanan P."/>
            <person name="Buyck B."/>
            <person name="Bense V."/>
            <person name="Catcheside P."/>
            <person name="Chovatia M."/>
            <person name="Cooper J."/>
            <person name="Damon W."/>
            <person name="Desjardin D."/>
            <person name="Finy P."/>
            <person name="Geml J."/>
            <person name="Haridas S."/>
            <person name="Hughes K."/>
            <person name="Justo A."/>
            <person name="Karasinski D."/>
            <person name="Kautmanova I."/>
            <person name="Kiss B."/>
            <person name="Kocsube S."/>
            <person name="Kotiranta H."/>
            <person name="LaButti K.M."/>
            <person name="Lechner B.E."/>
            <person name="Liimatainen K."/>
            <person name="Lipzen A."/>
            <person name="Lukacs Z."/>
            <person name="Mihaltcheva S."/>
            <person name="Morgado L.N."/>
            <person name="Niskanen T."/>
            <person name="Noordeloos M.E."/>
            <person name="Ohm R.A."/>
            <person name="Ortiz-Santana B."/>
            <person name="Ovrebo C."/>
            <person name="Racz N."/>
            <person name="Riley R."/>
            <person name="Savchenko A."/>
            <person name="Shiryaev A."/>
            <person name="Soop K."/>
            <person name="Spirin V."/>
            <person name="Szebenyi C."/>
            <person name="Tomsovsky M."/>
            <person name="Tulloss R.E."/>
            <person name="Uehling J."/>
            <person name="Grigoriev I.V."/>
            <person name="Vagvolgyi C."/>
            <person name="Papp T."/>
            <person name="Martin F.M."/>
            <person name="Miettinen O."/>
            <person name="Hibbett D.S."/>
            <person name="Nagy L.G."/>
        </authorList>
    </citation>
    <scope>NUCLEOTIDE SEQUENCE [LARGE SCALE GENOMIC DNA]</scope>
    <source>
        <strain evidence="3 4">OMC1185</strain>
    </source>
</reference>
<dbReference type="Proteomes" id="UP000305948">
    <property type="component" value="Unassembled WGS sequence"/>
</dbReference>
<evidence type="ECO:0000313" key="3">
    <source>
        <dbReference type="EMBL" id="TFK47115.1"/>
    </source>
</evidence>
<dbReference type="PANTHER" id="PTHR43669:SF4">
    <property type="entry name" value="SHORT-CHAIN DEHYDROGENASE"/>
    <property type="match status" value="1"/>
</dbReference>
<dbReference type="GO" id="GO:0016491">
    <property type="term" value="F:oxidoreductase activity"/>
    <property type="evidence" value="ECO:0007669"/>
    <property type="project" value="UniProtKB-KW"/>
</dbReference>
<sequence length="246" mass="26344">MGNQTSRPTPDVPEVADTSTASAPIAFILGAGPRVGRSVAEKLKAQGYKVAVGSRHPDVIDATKRGFLPVSVDVADAESIANAFQAVTKQLGAPPNVVVHNVSNNPSEELPDVNDPLELPYADFAGSVSIGAGVFAVAREALAGFRHMKDSDSPKVFITTGNVLPFKPARPFFATLACQKKVSAHVMELCALTFYFASQVNAEGDLPEEEFNGDAHAVAYWHIITVQEQGRWDYRFTMDGVLLPGY</sequence>
<dbReference type="EMBL" id="ML213525">
    <property type="protein sequence ID" value="TFK47115.1"/>
    <property type="molecule type" value="Genomic_DNA"/>
</dbReference>
<gene>
    <name evidence="3" type="ORF">OE88DRAFT_1738808</name>
</gene>
<proteinExistence type="inferred from homology"/>
<dbReference type="Pfam" id="PF00106">
    <property type="entry name" value="adh_short"/>
    <property type="match status" value="1"/>
</dbReference>
<protein>
    <recommendedName>
        <fullName evidence="5">NAD(P)-binding protein</fullName>
    </recommendedName>
</protein>
<organism evidence="3 4">
    <name type="scientific">Heliocybe sulcata</name>
    <dbReference type="NCBI Taxonomy" id="5364"/>
    <lineage>
        <taxon>Eukaryota</taxon>
        <taxon>Fungi</taxon>
        <taxon>Dikarya</taxon>
        <taxon>Basidiomycota</taxon>
        <taxon>Agaricomycotina</taxon>
        <taxon>Agaricomycetes</taxon>
        <taxon>Gloeophyllales</taxon>
        <taxon>Gloeophyllaceae</taxon>
        <taxon>Heliocybe</taxon>
    </lineage>
</organism>
<dbReference type="PANTHER" id="PTHR43669">
    <property type="entry name" value="5-KETO-D-GLUCONATE 5-REDUCTASE"/>
    <property type="match status" value="1"/>
</dbReference>
<comment type="similarity">
    <text evidence="1">Belongs to the short-chain dehydrogenases/reductases (SDR) family.</text>
</comment>
<keyword evidence="2" id="KW-0560">Oxidoreductase</keyword>
<name>A0A5C3MQM0_9AGAM</name>
<dbReference type="OrthoDB" id="5336600at2759"/>
<accession>A0A5C3MQM0</accession>
<evidence type="ECO:0000313" key="4">
    <source>
        <dbReference type="Proteomes" id="UP000305948"/>
    </source>
</evidence>
<dbReference type="Gene3D" id="3.40.50.720">
    <property type="entry name" value="NAD(P)-binding Rossmann-like Domain"/>
    <property type="match status" value="1"/>
</dbReference>
<dbReference type="InterPro" id="IPR002347">
    <property type="entry name" value="SDR_fam"/>
</dbReference>
<evidence type="ECO:0000256" key="1">
    <source>
        <dbReference type="ARBA" id="ARBA00006484"/>
    </source>
</evidence>
<evidence type="ECO:0008006" key="5">
    <source>
        <dbReference type="Google" id="ProtNLM"/>
    </source>
</evidence>
<dbReference type="SUPFAM" id="SSF51735">
    <property type="entry name" value="NAD(P)-binding Rossmann-fold domains"/>
    <property type="match status" value="1"/>
</dbReference>
<evidence type="ECO:0000256" key="2">
    <source>
        <dbReference type="ARBA" id="ARBA00023002"/>
    </source>
</evidence>
<keyword evidence="4" id="KW-1185">Reference proteome</keyword>
<dbReference type="STRING" id="5364.A0A5C3MQM0"/>
<dbReference type="AlphaFoldDB" id="A0A5C3MQM0"/>
<dbReference type="InterPro" id="IPR036291">
    <property type="entry name" value="NAD(P)-bd_dom_sf"/>
</dbReference>